<organism evidence="2">
    <name type="scientific">Chitinibacter mangrovi</name>
    <dbReference type="NCBI Taxonomy" id="3153927"/>
    <lineage>
        <taxon>Bacteria</taxon>
        <taxon>Pseudomonadati</taxon>
        <taxon>Pseudomonadota</taxon>
        <taxon>Betaproteobacteria</taxon>
        <taxon>Neisseriales</taxon>
        <taxon>Chitinibacteraceae</taxon>
        <taxon>Chitinibacter</taxon>
    </lineage>
</organism>
<dbReference type="PANTHER" id="PTHR35562">
    <property type="entry name" value="DNA ENDONUCLEASE SMRA-RELATED"/>
    <property type="match status" value="1"/>
</dbReference>
<feature type="domain" description="Smr" evidence="1">
    <location>
        <begin position="120"/>
        <end position="201"/>
    </location>
</feature>
<dbReference type="PANTHER" id="PTHR35562:SF2">
    <property type="entry name" value="DNA ENDONUCLEASE SMRA-RELATED"/>
    <property type="match status" value="1"/>
</dbReference>
<dbReference type="PROSITE" id="PS50828">
    <property type="entry name" value="SMR"/>
    <property type="match status" value="1"/>
</dbReference>
<dbReference type="RefSeq" id="WP_348945038.1">
    <property type="nucleotide sequence ID" value="NZ_CP157355.1"/>
</dbReference>
<evidence type="ECO:0000259" key="1">
    <source>
        <dbReference type="PROSITE" id="PS50828"/>
    </source>
</evidence>
<name>A0AAU7F9G5_9NEIS</name>
<gene>
    <name evidence="2" type="ORF">ABHF33_16870</name>
</gene>
<reference evidence="2" key="1">
    <citation type="submission" date="2024-05" db="EMBL/GenBank/DDBJ databases">
        <authorList>
            <person name="Yang L."/>
            <person name="Pan L."/>
        </authorList>
    </citation>
    <scope>NUCLEOTIDE SEQUENCE</scope>
    <source>
        <strain evidence="2">FCG-7</strain>
    </source>
</reference>
<sequence>MDKATLYQLKQLQKRLKEQTRAISKAPVKPPLSDEQLFLKAMQGVKPINRASQFEHPQIPASPWPKLQTPQLALPHEDVSDFWPWDELGATEQLLFAKPGLRLDALRKLKRGQYGIEAELDLHGESTESARQKVIVFLDRCMQRQQRCVRIIHGKGLSSRDGQPVLKLKLKNWLVQRAEVLAFAQAKPAQGADGAVLVLLKSGRSK</sequence>
<dbReference type="SUPFAM" id="SSF160443">
    <property type="entry name" value="SMR domain-like"/>
    <property type="match status" value="1"/>
</dbReference>
<dbReference type="SMART" id="SM00463">
    <property type="entry name" value="SMR"/>
    <property type="match status" value="1"/>
</dbReference>
<protein>
    <submittedName>
        <fullName evidence="2">Smr/MutS family protein</fullName>
    </submittedName>
</protein>
<dbReference type="AlphaFoldDB" id="A0AAU7F9G5"/>
<evidence type="ECO:0000313" key="2">
    <source>
        <dbReference type="EMBL" id="XBM00700.1"/>
    </source>
</evidence>
<proteinExistence type="predicted"/>
<dbReference type="KEGG" id="cmav:ABHF33_16870"/>
<accession>A0AAU7F9G5</accession>
<dbReference type="Gene3D" id="3.30.1370.110">
    <property type="match status" value="1"/>
</dbReference>
<dbReference type="InterPro" id="IPR036063">
    <property type="entry name" value="Smr_dom_sf"/>
</dbReference>
<dbReference type="Pfam" id="PF01713">
    <property type="entry name" value="Smr"/>
    <property type="match status" value="1"/>
</dbReference>
<dbReference type="InterPro" id="IPR002625">
    <property type="entry name" value="Smr_dom"/>
</dbReference>
<dbReference type="EMBL" id="CP157355">
    <property type="protein sequence ID" value="XBM00700.1"/>
    <property type="molecule type" value="Genomic_DNA"/>
</dbReference>